<keyword evidence="7 12" id="KW-0560">Oxidoreductase</keyword>
<evidence type="ECO:0000256" key="12">
    <source>
        <dbReference type="RuleBase" id="RU000461"/>
    </source>
</evidence>
<evidence type="ECO:0000256" key="2">
    <source>
        <dbReference type="ARBA" id="ARBA00010617"/>
    </source>
</evidence>
<keyword evidence="10 13" id="KW-0472">Membrane</keyword>
<evidence type="ECO:0000256" key="9">
    <source>
        <dbReference type="ARBA" id="ARBA00023033"/>
    </source>
</evidence>
<protein>
    <recommendedName>
        <fullName evidence="16">Cytochrome P450</fullName>
    </recommendedName>
</protein>
<dbReference type="PROSITE" id="PS00086">
    <property type="entry name" value="CYTOCHROME_P450"/>
    <property type="match status" value="1"/>
</dbReference>
<dbReference type="SUPFAM" id="SSF48264">
    <property type="entry name" value="Cytochrome P450"/>
    <property type="match status" value="1"/>
</dbReference>
<dbReference type="PANTHER" id="PTHR47950:SF4">
    <property type="entry name" value="GERANIOL 8-HYDROXYLASE-LIKE"/>
    <property type="match status" value="1"/>
</dbReference>
<keyword evidence="3 11" id="KW-0349">Heme</keyword>
<keyword evidence="9 12" id="KW-0503">Monooxygenase</keyword>
<evidence type="ECO:0000256" key="4">
    <source>
        <dbReference type="ARBA" id="ARBA00022692"/>
    </source>
</evidence>
<dbReference type="InterPro" id="IPR002401">
    <property type="entry name" value="Cyt_P450_E_grp-I"/>
</dbReference>
<dbReference type="Gene3D" id="1.10.630.10">
    <property type="entry name" value="Cytochrome P450"/>
    <property type="match status" value="1"/>
</dbReference>
<comment type="cofactor">
    <cofactor evidence="11">
        <name>heme</name>
        <dbReference type="ChEBI" id="CHEBI:30413"/>
    </cofactor>
</comment>
<comment type="similarity">
    <text evidence="2 12">Belongs to the cytochrome P450 family.</text>
</comment>
<dbReference type="EMBL" id="JBJUIK010000001">
    <property type="protein sequence ID" value="KAL3536917.1"/>
    <property type="molecule type" value="Genomic_DNA"/>
</dbReference>
<evidence type="ECO:0000256" key="13">
    <source>
        <dbReference type="SAM" id="Phobius"/>
    </source>
</evidence>
<dbReference type="GO" id="GO:0046872">
    <property type="term" value="F:metal ion binding"/>
    <property type="evidence" value="ECO:0007669"/>
    <property type="project" value="UniProtKB-KW"/>
</dbReference>
<dbReference type="AlphaFoldDB" id="A0ABD3B062"/>
<feature type="transmembrane region" description="Helical" evidence="13">
    <location>
        <begin position="6"/>
        <end position="23"/>
    </location>
</feature>
<reference evidence="14 15" key="1">
    <citation type="submission" date="2024-11" db="EMBL/GenBank/DDBJ databases">
        <title>A near-complete genome assembly of Cinchona calisaya.</title>
        <authorList>
            <person name="Lian D.C."/>
            <person name="Zhao X.W."/>
            <person name="Wei L."/>
        </authorList>
    </citation>
    <scope>NUCLEOTIDE SEQUENCE [LARGE SCALE GENOMIC DNA]</scope>
    <source>
        <tissue evidence="14">Nenye</tissue>
    </source>
</reference>
<dbReference type="PRINTS" id="PR00463">
    <property type="entry name" value="EP450I"/>
</dbReference>
<dbReference type="CDD" id="cd11073">
    <property type="entry name" value="CYP76-like"/>
    <property type="match status" value="1"/>
</dbReference>
<dbReference type="InterPro" id="IPR036396">
    <property type="entry name" value="Cyt_P450_sf"/>
</dbReference>
<dbReference type="GO" id="GO:0016020">
    <property type="term" value="C:membrane"/>
    <property type="evidence" value="ECO:0007669"/>
    <property type="project" value="UniProtKB-SubCell"/>
</dbReference>
<dbReference type="PRINTS" id="PR00385">
    <property type="entry name" value="P450"/>
</dbReference>
<evidence type="ECO:0000256" key="10">
    <source>
        <dbReference type="ARBA" id="ARBA00023136"/>
    </source>
</evidence>
<evidence type="ECO:0000313" key="15">
    <source>
        <dbReference type="Proteomes" id="UP001630127"/>
    </source>
</evidence>
<keyword evidence="5 11" id="KW-0479">Metal-binding</keyword>
<accession>A0ABD3B062</accession>
<evidence type="ECO:0000256" key="11">
    <source>
        <dbReference type="PIRSR" id="PIRSR602401-1"/>
    </source>
</evidence>
<keyword evidence="6 13" id="KW-1133">Transmembrane helix</keyword>
<evidence type="ECO:0000256" key="3">
    <source>
        <dbReference type="ARBA" id="ARBA00022617"/>
    </source>
</evidence>
<gene>
    <name evidence="14" type="ORF">ACH5RR_000283</name>
</gene>
<organism evidence="14 15">
    <name type="scientific">Cinchona calisaya</name>
    <dbReference type="NCBI Taxonomy" id="153742"/>
    <lineage>
        <taxon>Eukaryota</taxon>
        <taxon>Viridiplantae</taxon>
        <taxon>Streptophyta</taxon>
        <taxon>Embryophyta</taxon>
        <taxon>Tracheophyta</taxon>
        <taxon>Spermatophyta</taxon>
        <taxon>Magnoliopsida</taxon>
        <taxon>eudicotyledons</taxon>
        <taxon>Gunneridae</taxon>
        <taxon>Pentapetalae</taxon>
        <taxon>asterids</taxon>
        <taxon>lamiids</taxon>
        <taxon>Gentianales</taxon>
        <taxon>Rubiaceae</taxon>
        <taxon>Cinchonoideae</taxon>
        <taxon>Cinchoneae</taxon>
        <taxon>Cinchona</taxon>
    </lineage>
</organism>
<feature type="binding site" description="axial binding residue" evidence="11">
    <location>
        <position position="444"/>
    </location>
    <ligand>
        <name>heme</name>
        <dbReference type="ChEBI" id="CHEBI:30413"/>
    </ligand>
    <ligandPart>
        <name>Fe</name>
        <dbReference type="ChEBI" id="CHEBI:18248"/>
    </ligandPart>
</feature>
<dbReference type="PANTHER" id="PTHR47950">
    <property type="entry name" value="CYTOCHROME P450, FAMILY 76, SUBFAMILY C, POLYPEPTIDE 5-RELATED"/>
    <property type="match status" value="1"/>
</dbReference>
<evidence type="ECO:0008006" key="16">
    <source>
        <dbReference type="Google" id="ProtNLM"/>
    </source>
</evidence>
<keyword evidence="15" id="KW-1185">Reference proteome</keyword>
<sequence length="503" mass="57254">MDNAMLYSLAIYFIICTIIYVLITSNFRFRKSARLPPGPYPFPIIGNILQLGLNPHQSLAKLSKAYGPLMSLKLGSRTAIVVSSPALAKEVLQKHDQILSSRTVPNAVHIFDHPKMSIVWLPPSTQWRNLRKICKEQMFALQKLNASQGLRREKLQQLYDYFYKCSVARKSLNIGEVAFTTTLNLISSTFFSVDFANYDDFNCSQVFKEIVHGVLKNVGTPNPADYFPYLKVLDPKGIRRSTKHCFLKLYGIFDDIIDERLLVRDSSESRKDDLLEALLDYTMKNKSEFSRNDLKGLLLDLFLAGTDTSASTVEWTIAELIRNPRKLEKARAELTSVIGKKQKIFQESDISRLPYLQAVIKESFRLHPPAPFLVPHKAQADVEINGYTVPKNAQLLVNIWATGRDSNVWSDPEMFVPERFLQSEMDVRGQHFELIPFGSGRRICPGLPLAYLMVHLMVAILIHNFELKLEDGMIRVEDMDMDEVFGLTIQKAVPLKVIPVELV</sequence>
<dbReference type="InterPro" id="IPR001128">
    <property type="entry name" value="Cyt_P450"/>
</dbReference>
<dbReference type="GO" id="GO:0004497">
    <property type="term" value="F:monooxygenase activity"/>
    <property type="evidence" value="ECO:0007669"/>
    <property type="project" value="UniProtKB-KW"/>
</dbReference>
<keyword evidence="8 11" id="KW-0408">Iron</keyword>
<evidence type="ECO:0000256" key="6">
    <source>
        <dbReference type="ARBA" id="ARBA00022989"/>
    </source>
</evidence>
<name>A0ABD3B062_9GENT</name>
<evidence type="ECO:0000256" key="8">
    <source>
        <dbReference type="ARBA" id="ARBA00023004"/>
    </source>
</evidence>
<dbReference type="Pfam" id="PF00067">
    <property type="entry name" value="p450"/>
    <property type="match status" value="1"/>
</dbReference>
<evidence type="ECO:0000313" key="14">
    <source>
        <dbReference type="EMBL" id="KAL3536917.1"/>
    </source>
</evidence>
<dbReference type="Proteomes" id="UP001630127">
    <property type="component" value="Unassembled WGS sequence"/>
</dbReference>
<evidence type="ECO:0000256" key="1">
    <source>
        <dbReference type="ARBA" id="ARBA00004370"/>
    </source>
</evidence>
<comment type="subcellular location">
    <subcellularLocation>
        <location evidence="1">Membrane</location>
    </subcellularLocation>
</comment>
<evidence type="ECO:0000256" key="7">
    <source>
        <dbReference type="ARBA" id="ARBA00023002"/>
    </source>
</evidence>
<dbReference type="InterPro" id="IPR017972">
    <property type="entry name" value="Cyt_P450_CS"/>
</dbReference>
<evidence type="ECO:0000256" key="5">
    <source>
        <dbReference type="ARBA" id="ARBA00022723"/>
    </source>
</evidence>
<comment type="caution">
    <text evidence="14">The sequence shown here is derived from an EMBL/GenBank/DDBJ whole genome shotgun (WGS) entry which is preliminary data.</text>
</comment>
<proteinExistence type="inferred from homology"/>
<keyword evidence="4 13" id="KW-0812">Transmembrane</keyword>
<dbReference type="FunFam" id="1.10.630.10:FF:000007">
    <property type="entry name" value="Cytochrome P450 76C4"/>
    <property type="match status" value="1"/>
</dbReference>